<evidence type="ECO:0000313" key="1">
    <source>
        <dbReference type="EMBL" id="TDK46567.1"/>
    </source>
</evidence>
<gene>
    <name evidence="1" type="ORF">E1898_05825</name>
</gene>
<name>A0A4V3ARH2_9BACT</name>
<evidence type="ECO:0000313" key="2">
    <source>
        <dbReference type="Proteomes" id="UP000295438"/>
    </source>
</evidence>
<dbReference type="Pfam" id="PF17170">
    <property type="entry name" value="DUF5128"/>
    <property type="match status" value="1"/>
</dbReference>
<dbReference type="AlphaFoldDB" id="A0A4V3ARH2"/>
<dbReference type="RefSeq" id="WP_133390201.1">
    <property type="nucleotide sequence ID" value="NZ_SMUW01000030.1"/>
</dbReference>
<accession>A0A4V3ARH2</accession>
<reference evidence="1 2" key="1">
    <citation type="submission" date="2019-03" db="EMBL/GenBank/DDBJ databases">
        <title>Algoriphagus aquimaris sp. nov., isolated form marine sediment in Pohang, Korea.</title>
        <authorList>
            <person name="Kim J."/>
            <person name="Yoon S.-H."/>
            <person name="Lee S.-S."/>
        </authorList>
    </citation>
    <scope>NUCLEOTIDE SEQUENCE [LARGE SCALE GENOMIC DNA]</scope>
    <source>
        <strain evidence="1 2">F21</strain>
    </source>
</reference>
<keyword evidence="2" id="KW-1185">Reference proteome</keyword>
<proteinExistence type="predicted"/>
<dbReference type="PROSITE" id="PS51257">
    <property type="entry name" value="PROKAR_LIPOPROTEIN"/>
    <property type="match status" value="1"/>
</dbReference>
<organism evidence="1 2">
    <name type="scientific">Algoriphagus formosus</name>
    <dbReference type="NCBI Taxonomy" id="2007308"/>
    <lineage>
        <taxon>Bacteria</taxon>
        <taxon>Pseudomonadati</taxon>
        <taxon>Bacteroidota</taxon>
        <taxon>Cytophagia</taxon>
        <taxon>Cytophagales</taxon>
        <taxon>Cyclobacteriaceae</taxon>
        <taxon>Algoriphagus</taxon>
    </lineage>
</organism>
<dbReference type="EMBL" id="SMUW01000030">
    <property type="protein sequence ID" value="TDK46567.1"/>
    <property type="molecule type" value="Genomic_DNA"/>
</dbReference>
<sequence>MKKSLSPFLTLFISFLIISCSSSTKETINELESIAINLQDAKSGRFDSIFTVEDLISLKDSEGNPITKIKRILSFEKNYWILSSEKILHLDSNGEILNQLSRQGQGPGEYQSVDDIRWNENSNLLEVLDKNGGKLLRFTVEGTFHDEWKNPYLYLATSFIPQGDDYYIYGGVFFNGDGNRAVLVSGKTGEKINGYSKIGKERNYLSVLNNDTFYNKGGEIEFFYSDSDTLFTLDESEARAKYFFDFGKFQTPEEFFDRDFENIMDFRNKAAENDYAFVFSIQPTNKNLFLFIIQGSKFYTAIVNRSSHEVKITKGWSSEFGDDFSNLSSYLAYTPIGSDSEFLFFSVDPYAIKSEIDKLKGNPSLPDFLKANSLIDRIYQNFETYENPYILKVRIKEF</sequence>
<dbReference type="Proteomes" id="UP000295438">
    <property type="component" value="Unassembled WGS sequence"/>
</dbReference>
<comment type="caution">
    <text evidence="1">The sequence shown here is derived from an EMBL/GenBank/DDBJ whole genome shotgun (WGS) entry which is preliminary data.</text>
</comment>
<protein>
    <submittedName>
        <fullName evidence="1">6-bladed beta-propeller</fullName>
    </submittedName>
</protein>